<dbReference type="InterPro" id="IPR005645">
    <property type="entry name" value="FSH-like_dom"/>
</dbReference>
<dbReference type="GeneID" id="54324802"/>
<dbReference type="InterPro" id="IPR050593">
    <property type="entry name" value="LovG"/>
</dbReference>
<dbReference type="Proteomes" id="UP000324241">
    <property type="component" value="Unassembled WGS sequence"/>
</dbReference>
<feature type="domain" description="Serine hydrolase" evidence="2">
    <location>
        <begin position="2"/>
        <end position="220"/>
    </location>
</feature>
<sequence length="243" mass="26762">MRFLCLHGRGTNSQIMESQIAALRHELDSIHTYDFVEGTIPSPLALGVIRPLPSSSVHGLNGSPYLELRDFFPSNQTYYDYFSAESADSIIAALDSLAKFLEVEGPFDGVIGFSIGAGLAATHLIQQALRYPEKPSPFTCAIFFSAAAPIDPLALERGEVRLLDPDTHRHQFLLGLPTAHIWGRNDDLWKHRSEMLYAVCDPKGRGMVLHDEGHAIPGARAKEALLESVRLIRRTVGRAVMAS</sequence>
<gene>
    <name evidence="3" type="ORF">ATNIH1004_002100</name>
</gene>
<evidence type="ECO:0000256" key="1">
    <source>
        <dbReference type="ARBA" id="ARBA00022801"/>
    </source>
</evidence>
<dbReference type="PANTHER" id="PTHR48070:SF6">
    <property type="entry name" value="ESTERASE OVCA2"/>
    <property type="match status" value="1"/>
</dbReference>
<proteinExistence type="predicted"/>
<reference evidence="3 4" key="1">
    <citation type="submission" date="2019-08" db="EMBL/GenBank/DDBJ databases">
        <title>The genome sequence of a newly discovered highly antifungal drug resistant Aspergillus species, Aspergillus tanneri NIH 1004.</title>
        <authorList>
            <person name="Mounaud S."/>
            <person name="Singh I."/>
            <person name="Joardar V."/>
            <person name="Pakala S."/>
            <person name="Pakala S."/>
            <person name="Venepally P."/>
            <person name="Chung J.K."/>
            <person name="Losada L."/>
            <person name="Nierman W.C."/>
        </authorList>
    </citation>
    <scope>NUCLEOTIDE SEQUENCE [LARGE SCALE GENOMIC DNA]</scope>
    <source>
        <strain evidence="3 4">NIH1004</strain>
    </source>
</reference>
<dbReference type="GO" id="GO:0019748">
    <property type="term" value="P:secondary metabolic process"/>
    <property type="evidence" value="ECO:0007669"/>
    <property type="project" value="TreeGrafter"/>
</dbReference>
<dbReference type="EMBL" id="QUQM01000001">
    <property type="protein sequence ID" value="KAA8649429.1"/>
    <property type="molecule type" value="Genomic_DNA"/>
</dbReference>
<dbReference type="GO" id="GO:0016787">
    <property type="term" value="F:hydrolase activity"/>
    <property type="evidence" value="ECO:0007669"/>
    <property type="project" value="UniProtKB-KW"/>
</dbReference>
<evidence type="ECO:0000313" key="4">
    <source>
        <dbReference type="Proteomes" id="UP000324241"/>
    </source>
</evidence>
<dbReference type="GO" id="GO:0005634">
    <property type="term" value="C:nucleus"/>
    <property type="evidence" value="ECO:0007669"/>
    <property type="project" value="TreeGrafter"/>
</dbReference>
<name>A0A5M9MXQ9_9EURO</name>
<evidence type="ECO:0000259" key="2">
    <source>
        <dbReference type="Pfam" id="PF03959"/>
    </source>
</evidence>
<dbReference type="InterPro" id="IPR029058">
    <property type="entry name" value="AB_hydrolase_fold"/>
</dbReference>
<dbReference type="OrthoDB" id="414698at2759"/>
<dbReference type="PANTHER" id="PTHR48070">
    <property type="entry name" value="ESTERASE OVCA2"/>
    <property type="match status" value="1"/>
</dbReference>
<organism evidence="3 4">
    <name type="scientific">Aspergillus tanneri</name>
    <dbReference type="NCBI Taxonomy" id="1220188"/>
    <lineage>
        <taxon>Eukaryota</taxon>
        <taxon>Fungi</taxon>
        <taxon>Dikarya</taxon>
        <taxon>Ascomycota</taxon>
        <taxon>Pezizomycotina</taxon>
        <taxon>Eurotiomycetes</taxon>
        <taxon>Eurotiomycetidae</taxon>
        <taxon>Eurotiales</taxon>
        <taxon>Aspergillaceae</taxon>
        <taxon>Aspergillus</taxon>
        <taxon>Aspergillus subgen. Circumdati</taxon>
    </lineage>
</organism>
<dbReference type="GO" id="GO:0005737">
    <property type="term" value="C:cytoplasm"/>
    <property type="evidence" value="ECO:0007669"/>
    <property type="project" value="TreeGrafter"/>
</dbReference>
<dbReference type="RefSeq" id="XP_033428790.1">
    <property type="nucleotide sequence ID" value="XM_033566795.1"/>
</dbReference>
<protein>
    <recommendedName>
        <fullName evidence="2">Serine hydrolase domain-containing protein</fullName>
    </recommendedName>
</protein>
<accession>A0A5M9MXQ9</accession>
<evidence type="ECO:0000313" key="3">
    <source>
        <dbReference type="EMBL" id="KAA8649429.1"/>
    </source>
</evidence>
<dbReference type="AlphaFoldDB" id="A0A5M9MXQ9"/>
<dbReference type="Gene3D" id="3.40.50.1820">
    <property type="entry name" value="alpha/beta hydrolase"/>
    <property type="match status" value="1"/>
</dbReference>
<dbReference type="Pfam" id="PF03959">
    <property type="entry name" value="FSH1"/>
    <property type="match status" value="1"/>
</dbReference>
<comment type="caution">
    <text evidence="3">The sequence shown here is derived from an EMBL/GenBank/DDBJ whole genome shotgun (WGS) entry which is preliminary data.</text>
</comment>
<dbReference type="SUPFAM" id="SSF53474">
    <property type="entry name" value="alpha/beta-Hydrolases"/>
    <property type="match status" value="1"/>
</dbReference>
<keyword evidence="1" id="KW-0378">Hydrolase</keyword>
<dbReference type="VEuPathDB" id="FungiDB:EYZ11_011751"/>